<evidence type="ECO:0000313" key="2">
    <source>
        <dbReference type="Proteomes" id="UP000295418"/>
    </source>
</evidence>
<proteinExistence type="predicted"/>
<dbReference type="Pfam" id="PF10673">
    <property type="entry name" value="DUF2487"/>
    <property type="match status" value="1"/>
</dbReference>
<keyword evidence="2" id="KW-1185">Reference proteome</keyword>
<sequence length="154" mass="17683">MEIKRAGGIRTMKFSEIESDKWESLSPYLDTCLLPLTGLTGRENPVQATARLEDLRDALDCLEKPFHGRLVTYPAMHFTVDGHSEAAVNELARRIKENGFKHVILLTIQSDIQNWVMEDADLFIYVDVNLLRANPQETRENLNKKVSQMWRPVT</sequence>
<comment type="caution">
    <text evidence="1">The sequence shown here is derived from an EMBL/GenBank/DDBJ whole genome shotgun (WGS) entry which is preliminary data.</text>
</comment>
<gene>
    <name evidence="1" type="ORF">E0485_02670</name>
</gene>
<accession>A0A4R4ELP5</accession>
<name>A0A4R4ELP5_9BACL</name>
<organism evidence="1 2">
    <name type="scientific">Paenibacillus albiflavus</name>
    <dbReference type="NCBI Taxonomy" id="2545760"/>
    <lineage>
        <taxon>Bacteria</taxon>
        <taxon>Bacillati</taxon>
        <taxon>Bacillota</taxon>
        <taxon>Bacilli</taxon>
        <taxon>Bacillales</taxon>
        <taxon>Paenibacillaceae</taxon>
        <taxon>Paenibacillus</taxon>
    </lineage>
</organism>
<dbReference type="AlphaFoldDB" id="A0A4R4ELP5"/>
<evidence type="ECO:0000313" key="1">
    <source>
        <dbReference type="EMBL" id="TCZ81196.1"/>
    </source>
</evidence>
<dbReference type="Proteomes" id="UP000295418">
    <property type="component" value="Unassembled WGS sequence"/>
</dbReference>
<dbReference type="EMBL" id="SKFG01000001">
    <property type="protein sequence ID" value="TCZ81196.1"/>
    <property type="molecule type" value="Genomic_DNA"/>
</dbReference>
<dbReference type="OrthoDB" id="2678750at2"/>
<dbReference type="InterPro" id="IPR019615">
    <property type="entry name" value="DUF2487"/>
</dbReference>
<reference evidence="1 2" key="1">
    <citation type="submission" date="2019-03" db="EMBL/GenBank/DDBJ databases">
        <authorList>
            <person name="Kim M.K.M."/>
        </authorList>
    </citation>
    <scope>NUCLEOTIDE SEQUENCE [LARGE SCALE GENOMIC DNA]</scope>
    <source>
        <strain evidence="1 2">18JY21-1</strain>
    </source>
</reference>
<protein>
    <submittedName>
        <fullName evidence="1">DUF2487 family protein</fullName>
    </submittedName>
</protein>